<proteinExistence type="predicted"/>
<evidence type="ECO:0000313" key="3">
    <source>
        <dbReference type="Proteomes" id="UP001151760"/>
    </source>
</evidence>
<sequence>MAALESCPKHNMVAYLERTDGNAEFHEIIDFLTRSSIHYALTVSPVVSTTFVEQFWTSAKLKTINNVRYIHAKVAGKPISISEASIRSDLLFDDADGIESMKNQAIFDAIQQMGYEGDLNVLTFNKAQFSPQWKFFFHTMNHCISSKSTSWDQIPTSIATAVICLATNQKYNFSKLIFDGMVRHLDATKKFVMYPRFIAIFLSNQLKNVTVPLDHFPVTALTSKVFSFMVKKGKHFSGKVTPLFASMLVSPTEEEGDASKRQSEPQPTPSPQQRADLHEIKSGSSPRLSPVLPIPDPSPEASGEDQGDRLQIKALKAKVKKLKKQARPFIAHHKAWLKAVKIKRQLKKKALKEERMQKESDDLEDEIEDTIEYTFTQDEGTVKGKEEGTTQQQGTDRQEEGTDKPEVSTDSTKVSTANVEEGTAEPKSKEGTVEQELKASATPTVQTPTPTTSTTPEPTSITFRDDETIAQVLLNMSQAKAVSKEKEKGVEIKDAEESERPKTTTTRSILTLKNLPKIDRKDNGKNFIEEEDESDTESEGVTEAKKKSDQVAHDEEVARKYDLIQDRIEADRLLGLRLQEKEREQFTVEERAKFLHDTIASQRKFFAQQRSAAIRSKPPTKNQLRNQMMTYLKHVGNRRHFELKSKSFKEVKAMYEKLKRFDEGFTAIGSVEDKRKIEEMNKRASDHDKKKKHVKEDDSTKEPAKQDETEQGTMKRKSGRIKMIARKRKRPQPADVDSDDEHIKCLRVVALDSVIDSEVMEIKYVIARINKVSSPDGDYLVIYRANGNFRAFNYLLEVLHIFDRQDLFNLYDLVMEEYSKMTLEGFELILWGDLKVMMESSFGINDQALAITEKTATGKGRSNRSMDVVTPLFKLDVDITIRIRIDADGPNRSLLSVETTDPPGLLVDLVMIVTDISIAVESGEFEGSGFRLLWSTVKSFLDAKITSKIHLKTCKLEPDTDLEGYESKFSDQDDRQFEKDSALVALDGVVELTGQVDPLSISNKHRDTV</sequence>
<feature type="compositionally biased region" description="Basic residues" evidence="1">
    <location>
        <begin position="714"/>
        <end position="731"/>
    </location>
</feature>
<feature type="region of interest" description="Disordered" evidence="1">
    <location>
        <begin position="254"/>
        <end position="308"/>
    </location>
</feature>
<feature type="compositionally biased region" description="Basic and acidic residues" evidence="1">
    <location>
        <begin position="680"/>
        <end position="708"/>
    </location>
</feature>
<feature type="compositionally biased region" description="Basic and acidic residues" evidence="1">
    <location>
        <begin position="351"/>
        <end position="360"/>
    </location>
</feature>
<organism evidence="2 3">
    <name type="scientific">Tanacetum coccineum</name>
    <dbReference type="NCBI Taxonomy" id="301880"/>
    <lineage>
        <taxon>Eukaryota</taxon>
        <taxon>Viridiplantae</taxon>
        <taxon>Streptophyta</taxon>
        <taxon>Embryophyta</taxon>
        <taxon>Tracheophyta</taxon>
        <taxon>Spermatophyta</taxon>
        <taxon>Magnoliopsida</taxon>
        <taxon>eudicotyledons</taxon>
        <taxon>Gunneridae</taxon>
        <taxon>Pentapetalae</taxon>
        <taxon>asterids</taxon>
        <taxon>campanulids</taxon>
        <taxon>Asterales</taxon>
        <taxon>Asteraceae</taxon>
        <taxon>Asteroideae</taxon>
        <taxon>Anthemideae</taxon>
        <taxon>Anthemidinae</taxon>
        <taxon>Tanacetum</taxon>
    </lineage>
</organism>
<feature type="compositionally biased region" description="Basic and acidic residues" evidence="1">
    <location>
        <begin position="542"/>
        <end position="555"/>
    </location>
</feature>
<feature type="compositionally biased region" description="Basic and acidic residues" evidence="1">
    <location>
        <begin position="396"/>
        <end position="407"/>
    </location>
</feature>
<reference evidence="2" key="1">
    <citation type="journal article" date="2022" name="Int. J. Mol. Sci.">
        <title>Draft Genome of Tanacetum Coccineum: Genomic Comparison of Closely Related Tanacetum-Family Plants.</title>
        <authorList>
            <person name="Yamashiro T."/>
            <person name="Shiraishi A."/>
            <person name="Nakayama K."/>
            <person name="Satake H."/>
        </authorList>
    </citation>
    <scope>NUCLEOTIDE SEQUENCE</scope>
</reference>
<dbReference type="Proteomes" id="UP001151760">
    <property type="component" value="Unassembled WGS sequence"/>
</dbReference>
<evidence type="ECO:0000256" key="1">
    <source>
        <dbReference type="SAM" id="MobiDB-lite"/>
    </source>
</evidence>
<feature type="compositionally biased region" description="Acidic residues" evidence="1">
    <location>
        <begin position="361"/>
        <end position="371"/>
    </location>
</feature>
<keyword evidence="3" id="KW-1185">Reference proteome</keyword>
<evidence type="ECO:0000313" key="2">
    <source>
        <dbReference type="EMBL" id="GJU02620.1"/>
    </source>
</evidence>
<dbReference type="EMBL" id="BQNB010021079">
    <property type="protein sequence ID" value="GJU02620.1"/>
    <property type="molecule type" value="Genomic_DNA"/>
</dbReference>
<accession>A0ABQ5ISA4</accession>
<feature type="region of interest" description="Disordered" evidence="1">
    <location>
        <begin position="479"/>
        <end position="555"/>
    </location>
</feature>
<gene>
    <name evidence="2" type="ORF">Tco_1112958</name>
</gene>
<protein>
    <submittedName>
        <fullName evidence="2">Ribonuclease H-like domain-containing protein</fullName>
    </submittedName>
</protein>
<feature type="compositionally biased region" description="Low complexity" evidence="1">
    <location>
        <begin position="442"/>
        <end position="462"/>
    </location>
</feature>
<comment type="caution">
    <text evidence="2">The sequence shown here is derived from an EMBL/GenBank/DDBJ whole genome shotgun (WGS) entry which is preliminary data.</text>
</comment>
<feature type="compositionally biased region" description="Basic and acidic residues" evidence="1">
    <location>
        <begin position="424"/>
        <end position="437"/>
    </location>
</feature>
<reference evidence="2" key="2">
    <citation type="submission" date="2022-01" db="EMBL/GenBank/DDBJ databases">
        <authorList>
            <person name="Yamashiro T."/>
            <person name="Shiraishi A."/>
            <person name="Satake H."/>
            <person name="Nakayama K."/>
        </authorList>
    </citation>
    <scope>NUCLEOTIDE SEQUENCE</scope>
</reference>
<feature type="region of interest" description="Disordered" evidence="1">
    <location>
        <begin position="680"/>
        <end position="737"/>
    </location>
</feature>
<feature type="compositionally biased region" description="Acidic residues" evidence="1">
    <location>
        <begin position="529"/>
        <end position="540"/>
    </location>
</feature>
<name>A0ABQ5ISA4_9ASTR</name>
<feature type="compositionally biased region" description="Polar residues" evidence="1">
    <location>
        <begin position="408"/>
        <end position="418"/>
    </location>
</feature>
<feature type="compositionally biased region" description="Basic and acidic residues" evidence="1">
    <location>
        <begin position="482"/>
        <end position="502"/>
    </location>
</feature>
<feature type="compositionally biased region" description="Basic and acidic residues" evidence="1">
    <location>
        <begin position="516"/>
        <end position="528"/>
    </location>
</feature>
<feature type="region of interest" description="Disordered" evidence="1">
    <location>
        <begin position="350"/>
        <end position="464"/>
    </location>
</feature>